<evidence type="ECO:0000256" key="1">
    <source>
        <dbReference type="ARBA" id="ARBA00004370"/>
    </source>
</evidence>
<sequence>MAPREIALLEVYRHKTKNDLWLIVNGKVYDVTKFIVNHPGGEEVLLDTAGRDASNPFEDVGHSAEARNILQSLEIGTL</sequence>
<evidence type="ECO:0000256" key="7">
    <source>
        <dbReference type="ARBA" id="ARBA00038168"/>
    </source>
</evidence>
<keyword evidence="3" id="KW-0812">Transmembrane</keyword>
<dbReference type="Proteomes" id="UP000235371">
    <property type="component" value="Unassembled WGS sequence"/>
</dbReference>
<keyword evidence="6" id="KW-0472">Membrane</keyword>
<evidence type="ECO:0000256" key="4">
    <source>
        <dbReference type="ARBA" id="ARBA00022723"/>
    </source>
</evidence>
<keyword evidence="11" id="KW-1185">Reference proteome</keyword>
<proteinExistence type="inferred from homology"/>
<dbReference type="GeneID" id="36581363"/>
<organism evidence="10 11">
    <name type="scientific">Hyaloscypha bicolor E</name>
    <dbReference type="NCBI Taxonomy" id="1095630"/>
    <lineage>
        <taxon>Eukaryota</taxon>
        <taxon>Fungi</taxon>
        <taxon>Dikarya</taxon>
        <taxon>Ascomycota</taxon>
        <taxon>Pezizomycotina</taxon>
        <taxon>Leotiomycetes</taxon>
        <taxon>Helotiales</taxon>
        <taxon>Hyaloscyphaceae</taxon>
        <taxon>Hyaloscypha</taxon>
        <taxon>Hyaloscypha bicolor</taxon>
    </lineage>
</organism>
<evidence type="ECO:0000313" key="10">
    <source>
        <dbReference type="EMBL" id="PMD52471.1"/>
    </source>
</evidence>
<protein>
    <recommendedName>
        <fullName evidence="9">Cytochrome b5 heme-binding domain-containing protein</fullName>
    </recommendedName>
</protein>
<dbReference type="InterPro" id="IPR036400">
    <property type="entry name" value="Cyt_B5-like_heme/steroid_sf"/>
</dbReference>
<dbReference type="SMART" id="SM01117">
    <property type="entry name" value="Cyt-b5"/>
    <property type="match status" value="1"/>
</dbReference>
<evidence type="ECO:0000256" key="6">
    <source>
        <dbReference type="ARBA" id="ARBA00023136"/>
    </source>
</evidence>
<dbReference type="AlphaFoldDB" id="A0A2J6SNX0"/>
<evidence type="ECO:0000256" key="2">
    <source>
        <dbReference type="ARBA" id="ARBA00022617"/>
    </source>
</evidence>
<dbReference type="SUPFAM" id="SSF55856">
    <property type="entry name" value="Cytochrome b5-like heme/steroid binding domain"/>
    <property type="match status" value="1"/>
</dbReference>
<gene>
    <name evidence="10" type="ORF">K444DRAFT_496659</name>
</gene>
<dbReference type="PRINTS" id="PR00363">
    <property type="entry name" value="CYTOCHROMEB5"/>
</dbReference>
<dbReference type="InParanoid" id="A0A2J6SNX0"/>
<comment type="similarity">
    <text evidence="7 8">Belongs to the cytochrome b5 family.</text>
</comment>
<dbReference type="GO" id="GO:0016020">
    <property type="term" value="C:membrane"/>
    <property type="evidence" value="ECO:0007669"/>
    <property type="project" value="UniProtKB-SubCell"/>
</dbReference>
<dbReference type="EMBL" id="KZ613904">
    <property type="protein sequence ID" value="PMD52471.1"/>
    <property type="molecule type" value="Genomic_DNA"/>
</dbReference>
<dbReference type="OrthoDB" id="260519at2759"/>
<dbReference type="GO" id="GO:0020037">
    <property type="term" value="F:heme binding"/>
    <property type="evidence" value="ECO:0007669"/>
    <property type="project" value="UniProtKB-UniRule"/>
</dbReference>
<dbReference type="STRING" id="1095630.A0A2J6SNX0"/>
<dbReference type="InterPro" id="IPR018506">
    <property type="entry name" value="Cyt_B5_heme-BS"/>
</dbReference>
<evidence type="ECO:0000256" key="5">
    <source>
        <dbReference type="ARBA" id="ARBA00023004"/>
    </source>
</evidence>
<keyword evidence="2 8" id="KW-0349">Heme</keyword>
<evidence type="ECO:0000313" key="11">
    <source>
        <dbReference type="Proteomes" id="UP000235371"/>
    </source>
</evidence>
<evidence type="ECO:0000256" key="3">
    <source>
        <dbReference type="ARBA" id="ARBA00022692"/>
    </source>
</evidence>
<dbReference type="Gene3D" id="3.10.120.10">
    <property type="entry name" value="Cytochrome b5-like heme/steroid binding domain"/>
    <property type="match status" value="1"/>
</dbReference>
<dbReference type="Pfam" id="PF00173">
    <property type="entry name" value="Cyt-b5"/>
    <property type="match status" value="1"/>
</dbReference>
<dbReference type="InterPro" id="IPR050668">
    <property type="entry name" value="Cytochrome_b5"/>
</dbReference>
<accession>A0A2J6SNX0</accession>
<keyword evidence="4 8" id="KW-0479">Metal-binding</keyword>
<dbReference type="GO" id="GO:0046872">
    <property type="term" value="F:metal ion binding"/>
    <property type="evidence" value="ECO:0007669"/>
    <property type="project" value="UniProtKB-UniRule"/>
</dbReference>
<reference evidence="10 11" key="1">
    <citation type="submission" date="2016-04" db="EMBL/GenBank/DDBJ databases">
        <title>A degradative enzymes factory behind the ericoid mycorrhizal symbiosis.</title>
        <authorList>
            <consortium name="DOE Joint Genome Institute"/>
            <person name="Martino E."/>
            <person name="Morin E."/>
            <person name="Grelet G."/>
            <person name="Kuo A."/>
            <person name="Kohler A."/>
            <person name="Daghino S."/>
            <person name="Barry K."/>
            <person name="Choi C."/>
            <person name="Cichocki N."/>
            <person name="Clum A."/>
            <person name="Copeland A."/>
            <person name="Hainaut M."/>
            <person name="Haridas S."/>
            <person name="Labutti K."/>
            <person name="Lindquist E."/>
            <person name="Lipzen A."/>
            <person name="Khouja H.-R."/>
            <person name="Murat C."/>
            <person name="Ohm R."/>
            <person name="Olson A."/>
            <person name="Spatafora J."/>
            <person name="Veneault-Fourrey C."/>
            <person name="Henrissat B."/>
            <person name="Grigoriev I."/>
            <person name="Martin F."/>
            <person name="Perotto S."/>
        </authorList>
    </citation>
    <scope>NUCLEOTIDE SEQUENCE [LARGE SCALE GENOMIC DNA]</scope>
    <source>
        <strain evidence="10 11">E</strain>
    </source>
</reference>
<dbReference type="PANTHER" id="PTHR19359:SF14">
    <property type="entry name" value="CYTOCHROME B5 A"/>
    <property type="match status" value="1"/>
</dbReference>
<evidence type="ECO:0000256" key="8">
    <source>
        <dbReference type="RuleBase" id="RU362121"/>
    </source>
</evidence>
<feature type="domain" description="Cytochrome b5 heme-binding" evidence="9">
    <location>
        <begin position="3"/>
        <end position="78"/>
    </location>
</feature>
<dbReference type="InterPro" id="IPR001199">
    <property type="entry name" value="Cyt_B5-like_heme/steroid-bd"/>
</dbReference>
<dbReference type="PANTHER" id="PTHR19359">
    <property type="entry name" value="CYTOCHROME B5"/>
    <property type="match status" value="1"/>
</dbReference>
<comment type="subcellular location">
    <subcellularLocation>
        <location evidence="1">Membrane</location>
    </subcellularLocation>
</comment>
<name>A0A2J6SNX0_9HELO</name>
<evidence type="ECO:0000259" key="9">
    <source>
        <dbReference type="PROSITE" id="PS50255"/>
    </source>
</evidence>
<dbReference type="RefSeq" id="XP_024729375.1">
    <property type="nucleotide sequence ID" value="XM_024873283.1"/>
</dbReference>
<dbReference type="PROSITE" id="PS00191">
    <property type="entry name" value="CYTOCHROME_B5_1"/>
    <property type="match status" value="1"/>
</dbReference>
<dbReference type="PROSITE" id="PS50255">
    <property type="entry name" value="CYTOCHROME_B5_2"/>
    <property type="match status" value="1"/>
</dbReference>
<keyword evidence="5 8" id="KW-0408">Iron</keyword>
<feature type="non-terminal residue" evidence="10">
    <location>
        <position position="78"/>
    </location>
</feature>
<dbReference type="FunFam" id="3.10.120.10:FF:000002">
    <property type="entry name" value="Cytochrome b5 type B"/>
    <property type="match status" value="1"/>
</dbReference>